<feature type="domain" description="Phosphate acetyl/butaryl transferase" evidence="9">
    <location>
        <begin position="12"/>
        <end position="331"/>
    </location>
</feature>
<gene>
    <name evidence="10" type="ORF">FC36_GL001666</name>
</gene>
<dbReference type="InterPro" id="IPR012147">
    <property type="entry name" value="P_Ac_Bu_trans"/>
</dbReference>
<evidence type="ECO:0000256" key="1">
    <source>
        <dbReference type="ARBA" id="ARBA00000705"/>
    </source>
</evidence>
<dbReference type="InterPro" id="IPR002505">
    <property type="entry name" value="PTA_PTB"/>
</dbReference>
<dbReference type="NCBIfam" id="TIGR00651">
    <property type="entry name" value="pta"/>
    <property type="match status" value="1"/>
</dbReference>
<evidence type="ECO:0000256" key="7">
    <source>
        <dbReference type="ARBA" id="ARBA00023315"/>
    </source>
</evidence>
<dbReference type="Proteomes" id="UP000051048">
    <property type="component" value="Unassembled WGS sequence"/>
</dbReference>
<dbReference type="NCBIfam" id="NF007233">
    <property type="entry name" value="PRK09653.1"/>
    <property type="match status" value="1"/>
</dbReference>
<comment type="caution">
    <text evidence="10">The sequence shown here is derived from an EMBL/GenBank/DDBJ whole genome shotgun (WGS) entry which is preliminary data.</text>
</comment>
<protein>
    <recommendedName>
        <fullName evidence="5">Phosphate acetyltransferase</fullName>
        <ecNumber evidence="4">2.3.1.8</ecNumber>
    </recommendedName>
    <alternativeName>
        <fullName evidence="8">Phosphotransacetylase</fullName>
    </alternativeName>
</protein>
<dbReference type="PANTHER" id="PTHR43356">
    <property type="entry name" value="PHOSPHATE ACETYLTRANSFERASE"/>
    <property type="match status" value="1"/>
</dbReference>
<dbReference type="EMBL" id="AZFH01000003">
    <property type="protein sequence ID" value="KRL85010.1"/>
    <property type="molecule type" value="Genomic_DNA"/>
</dbReference>
<sequence>MLNKGVTVMDLFESLKAKISGKNISLVFPEGSDVRVVEAAIRLAQDDLVKPVVLGAQDVVSATAKEAGFELPADLEVLDPKTYPQADFDEMVAAFVERRKGKNTEEQARQMLQDENYFGTMLVYMKKVDGLVSGAIHPTGDTVRPALQLVKTKPGVSRTSGAFLMTRNNDTERYLFADCAININPDAQALAEIAVESAKTARLFDIDPKVAMLSFSTKGSAKSDEVTKVQEATKIAQELAPDEAIEGELQFDASFVAEVAAQKAPGSKVAGQANVFVFPELQSGNIGYKMAQRFGNFKAVGPILQGLNAPISDLSRGCSAQEVYDVSLITAAQALQD</sequence>
<dbReference type="STRING" id="1423740.FC36_GL001666"/>
<dbReference type="InterPro" id="IPR042112">
    <property type="entry name" value="P_AcTrfase_dom2"/>
</dbReference>
<name>A0A0R1U277_9LACO</name>
<reference evidence="10 11" key="1">
    <citation type="journal article" date="2015" name="Genome Announc.">
        <title>Expanding the biotechnology potential of lactobacilli through comparative genomics of 213 strains and associated genera.</title>
        <authorList>
            <person name="Sun Z."/>
            <person name="Harris H.M."/>
            <person name="McCann A."/>
            <person name="Guo C."/>
            <person name="Argimon S."/>
            <person name="Zhang W."/>
            <person name="Yang X."/>
            <person name="Jeffery I.B."/>
            <person name="Cooney J.C."/>
            <person name="Kagawa T.F."/>
            <person name="Liu W."/>
            <person name="Song Y."/>
            <person name="Salvetti E."/>
            <person name="Wrobel A."/>
            <person name="Rasinkangas P."/>
            <person name="Parkhill J."/>
            <person name="Rea M.C."/>
            <person name="O'Sullivan O."/>
            <person name="Ritari J."/>
            <person name="Douillard F.P."/>
            <person name="Paul Ross R."/>
            <person name="Yang R."/>
            <person name="Briner A.E."/>
            <person name="Felis G.E."/>
            <person name="de Vos W.M."/>
            <person name="Barrangou R."/>
            <person name="Klaenhammer T.R."/>
            <person name="Caufield P.W."/>
            <person name="Cui Y."/>
            <person name="Zhang H."/>
            <person name="O'Toole P.W."/>
        </authorList>
    </citation>
    <scope>NUCLEOTIDE SEQUENCE [LARGE SCALE GENOMIC DNA]</scope>
    <source>
        <strain evidence="10 11">DSM 15833</strain>
    </source>
</reference>
<keyword evidence="7" id="KW-0012">Acyltransferase</keyword>
<dbReference type="EC" id="2.3.1.8" evidence="4"/>
<organism evidence="10 11">
    <name type="scientific">Ligilactobacillus equi DSM 15833 = JCM 10991</name>
    <dbReference type="NCBI Taxonomy" id="1423740"/>
    <lineage>
        <taxon>Bacteria</taxon>
        <taxon>Bacillati</taxon>
        <taxon>Bacillota</taxon>
        <taxon>Bacilli</taxon>
        <taxon>Lactobacillales</taxon>
        <taxon>Lactobacillaceae</taxon>
        <taxon>Ligilactobacillus</taxon>
    </lineage>
</organism>
<comment type="similarity">
    <text evidence="3">Belongs to the phosphate acetyltransferase and butyryltransferase family.</text>
</comment>
<dbReference type="SUPFAM" id="SSF53659">
    <property type="entry name" value="Isocitrate/Isopropylmalate dehydrogenase-like"/>
    <property type="match status" value="1"/>
</dbReference>
<keyword evidence="6 10" id="KW-0808">Transferase</keyword>
<evidence type="ECO:0000256" key="4">
    <source>
        <dbReference type="ARBA" id="ARBA00012707"/>
    </source>
</evidence>
<dbReference type="InterPro" id="IPR050500">
    <property type="entry name" value="Phos_Acetyltrans/Butyryltrans"/>
</dbReference>
<dbReference type="AlphaFoldDB" id="A0A0R1U277"/>
<evidence type="ECO:0000313" key="11">
    <source>
        <dbReference type="Proteomes" id="UP000051048"/>
    </source>
</evidence>
<dbReference type="PATRIC" id="fig|1423740.3.peg.1800"/>
<dbReference type="InterPro" id="IPR042113">
    <property type="entry name" value="P_AcTrfase_dom1"/>
</dbReference>
<dbReference type="PANTHER" id="PTHR43356:SF3">
    <property type="entry name" value="PHOSPHATE ACETYLTRANSFERASE"/>
    <property type="match status" value="1"/>
</dbReference>
<comment type="catalytic activity">
    <reaction evidence="1">
        <text>acetyl-CoA + phosphate = acetyl phosphate + CoA</text>
        <dbReference type="Rhea" id="RHEA:19521"/>
        <dbReference type="ChEBI" id="CHEBI:22191"/>
        <dbReference type="ChEBI" id="CHEBI:43474"/>
        <dbReference type="ChEBI" id="CHEBI:57287"/>
        <dbReference type="ChEBI" id="CHEBI:57288"/>
        <dbReference type="EC" id="2.3.1.8"/>
    </reaction>
</comment>
<comment type="pathway">
    <text evidence="2">Metabolic intermediate biosynthesis; acetyl-CoA biosynthesis; acetyl-CoA from acetate: step 2/2.</text>
</comment>
<evidence type="ECO:0000256" key="2">
    <source>
        <dbReference type="ARBA" id="ARBA00004989"/>
    </source>
</evidence>
<evidence type="ECO:0000259" key="9">
    <source>
        <dbReference type="Pfam" id="PF01515"/>
    </source>
</evidence>
<dbReference type="GO" id="GO:0008959">
    <property type="term" value="F:phosphate acetyltransferase activity"/>
    <property type="evidence" value="ECO:0007669"/>
    <property type="project" value="UniProtKB-EC"/>
</dbReference>
<evidence type="ECO:0000256" key="6">
    <source>
        <dbReference type="ARBA" id="ARBA00022679"/>
    </source>
</evidence>
<evidence type="ECO:0000256" key="8">
    <source>
        <dbReference type="ARBA" id="ARBA00031108"/>
    </source>
</evidence>
<dbReference type="InterPro" id="IPR004614">
    <property type="entry name" value="P_AcTrfase"/>
</dbReference>
<dbReference type="Gene3D" id="3.40.50.10750">
    <property type="entry name" value="Isocitrate/Isopropylmalate dehydrogenase-like"/>
    <property type="match status" value="1"/>
</dbReference>
<accession>A0A0R1U277</accession>
<proteinExistence type="inferred from homology"/>
<dbReference type="Gene3D" id="3.40.50.10950">
    <property type="match status" value="1"/>
</dbReference>
<evidence type="ECO:0000313" key="10">
    <source>
        <dbReference type="EMBL" id="KRL85010.1"/>
    </source>
</evidence>
<dbReference type="PIRSF" id="PIRSF000428">
    <property type="entry name" value="P_Ac_trans"/>
    <property type="match status" value="1"/>
</dbReference>
<evidence type="ECO:0000256" key="3">
    <source>
        <dbReference type="ARBA" id="ARBA00005656"/>
    </source>
</evidence>
<dbReference type="Pfam" id="PF01515">
    <property type="entry name" value="PTA_PTB"/>
    <property type="match status" value="1"/>
</dbReference>
<evidence type="ECO:0000256" key="5">
    <source>
        <dbReference type="ARBA" id="ARBA00021528"/>
    </source>
</evidence>